<dbReference type="InterPro" id="IPR036890">
    <property type="entry name" value="HATPase_C_sf"/>
</dbReference>
<dbReference type="InterPro" id="IPR050980">
    <property type="entry name" value="2C_sensor_his_kinase"/>
</dbReference>
<keyword evidence="7" id="KW-0808">Transferase</keyword>
<accession>A0A1N6GUK3</accession>
<evidence type="ECO:0000256" key="6">
    <source>
        <dbReference type="ARBA" id="ARBA00022553"/>
    </source>
</evidence>
<dbReference type="Gene3D" id="1.10.287.130">
    <property type="match status" value="1"/>
</dbReference>
<feature type="domain" description="HAMP" evidence="17">
    <location>
        <begin position="196"/>
        <end position="248"/>
    </location>
</feature>
<feature type="transmembrane region" description="Helical" evidence="15">
    <location>
        <begin position="37"/>
        <end position="60"/>
    </location>
</feature>
<dbReference type="PRINTS" id="PR00344">
    <property type="entry name" value="BCTRLSENSOR"/>
</dbReference>
<evidence type="ECO:0000313" key="19">
    <source>
        <dbReference type="Proteomes" id="UP000185151"/>
    </source>
</evidence>
<dbReference type="SMART" id="SM00388">
    <property type="entry name" value="HisKA"/>
    <property type="match status" value="1"/>
</dbReference>
<dbReference type="PROSITE" id="PS50885">
    <property type="entry name" value="HAMP"/>
    <property type="match status" value="1"/>
</dbReference>
<keyword evidence="11" id="KW-0067">ATP-binding</keyword>
<evidence type="ECO:0000313" key="18">
    <source>
        <dbReference type="EMBL" id="SIO11203.1"/>
    </source>
</evidence>
<keyword evidence="5" id="KW-0997">Cell inner membrane</keyword>
<comment type="catalytic activity">
    <reaction evidence="1">
        <text>ATP + protein L-histidine = ADP + protein N-phospho-L-histidine.</text>
        <dbReference type="EC" id="2.7.13.3"/>
    </reaction>
</comment>
<evidence type="ECO:0000256" key="9">
    <source>
        <dbReference type="ARBA" id="ARBA00022741"/>
    </source>
</evidence>
<dbReference type="SUPFAM" id="SSF47384">
    <property type="entry name" value="Homodimeric domain of signal transducing histidine kinase"/>
    <property type="match status" value="1"/>
</dbReference>
<dbReference type="GO" id="GO:0005524">
    <property type="term" value="F:ATP binding"/>
    <property type="evidence" value="ECO:0007669"/>
    <property type="project" value="UniProtKB-KW"/>
</dbReference>
<evidence type="ECO:0000256" key="10">
    <source>
        <dbReference type="ARBA" id="ARBA00022777"/>
    </source>
</evidence>
<organism evidence="18 19">
    <name type="scientific">Paraburkholderia phenazinium</name>
    <dbReference type="NCBI Taxonomy" id="60549"/>
    <lineage>
        <taxon>Bacteria</taxon>
        <taxon>Pseudomonadati</taxon>
        <taxon>Pseudomonadota</taxon>
        <taxon>Betaproteobacteria</taxon>
        <taxon>Burkholderiales</taxon>
        <taxon>Burkholderiaceae</taxon>
        <taxon>Paraburkholderia</taxon>
    </lineage>
</organism>
<dbReference type="AlphaFoldDB" id="A0A1N6GUK3"/>
<evidence type="ECO:0000256" key="4">
    <source>
        <dbReference type="ARBA" id="ARBA00022475"/>
    </source>
</evidence>
<dbReference type="InterPro" id="IPR003660">
    <property type="entry name" value="HAMP_dom"/>
</dbReference>
<feature type="transmembrane region" description="Helical" evidence="15">
    <location>
        <begin position="177"/>
        <end position="196"/>
    </location>
</feature>
<dbReference type="SMART" id="SM00304">
    <property type="entry name" value="HAMP"/>
    <property type="match status" value="1"/>
</dbReference>
<evidence type="ECO:0000256" key="15">
    <source>
        <dbReference type="SAM" id="Phobius"/>
    </source>
</evidence>
<keyword evidence="4" id="KW-1003">Cell membrane</keyword>
<keyword evidence="14 15" id="KW-0472">Membrane</keyword>
<proteinExistence type="predicted"/>
<dbReference type="PROSITE" id="PS50109">
    <property type="entry name" value="HIS_KIN"/>
    <property type="match status" value="1"/>
</dbReference>
<dbReference type="InterPro" id="IPR004358">
    <property type="entry name" value="Sig_transdc_His_kin-like_C"/>
</dbReference>
<comment type="subcellular location">
    <subcellularLocation>
        <location evidence="2">Cell inner membrane</location>
        <topology evidence="2">Multi-pass membrane protein</topology>
    </subcellularLocation>
</comment>
<keyword evidence="12 15" id="KW-1133">Transmembrane helix</keyword>
<keyword evidence="13" id="KW-0902">Two-component regulatory system</keyword>
<dbReference type="SUPFAM" id="SSF55874">
    <property type="entry name" value="ATPase domain of HSP90 chaperone/DNA topoisomerase II/histidine kinase"/>
    <property type="match status" value="1"/>
</dbReference>
<dbReference type="InterPro" id="IPR003661">
    <property type="entry name" value="HisK_dim/P_dom"/>
</dbReference>
<evidence type="ECO:0000256" key="5">
    <source>
        <dbReference type="ARBA" id="ARBA00022519"/>
    </source>
</evidence>
<dbReference type="InterPro" id="IPR036097">
    <property type="entry name" value="HisK_dim/P_sf"/>
</dbReference>
<feature type="domain" description="Histidine kinase" evidence="16">
    <location>
        <begin position="256"/>
        <end position="456"/>
    </location>
</feature>
<dbReference type="Gene3D" id="3.30.565.10">
    <property type="entry name" value="Histidine kinase-like ATPase, C-terminal domain"/>
    <property type="match status" value="1"/>
</dbReference>
<keyword evidence="9" id="KW-0547">Nucleotide-binding</keyword>
<dbReference type="PANTHER" id="PTHR44936">
    <property type="entry name" value="SENSOR PROTEIN CREC"/>
    <property type="match status" value="1"/>
</dbReference>
<dbReference type="EMBL" id="FSRU01000001">
    <property type="protein sequence ID" value="SIO11203.1"/>
    <property type="molecule type" value="Genomic_DNA"/>
</dbReference>
<sequence length="472" mass="51525">MTTNSIRPPHDLFEPCGVTEPYVSRMANRLHRTLDSLFGRLALLVIVVLLLSHFAGYALFRLEGDQMQARYAVEEAVFLVDAVRQHIASTPNLPLPSRVRVVELLSATVPPLPTHTDTPFSRFLDAVRERMPPGTEVRVGKLGKAPPTLWVHQSGDRDWIVVPLQPLGGPRPLENTVLWLTLIFVSAVMAGLFAAWQLQQPLRSLASAVTRFGRGQPVPPVTERGPRELRQLTHGFNQMVQEVARTENDRAVMLAGVAHDLKTPLARLRLRAEMMDEVKVRDGVVRDVDSMTHIVEQFLVFAHDGADRSEAVEVDAQCERVVRSYRAVGEGAARVLTDLKAGPGFLLPAATLDRILSNLLDNAHAYGAPPVMVATTRTSMGYTLSVQDNGGGIAAQDLINASRPFVRLDPARGGSGHSGLGLTIVERLVRRAGGEWELGNHDGRGLRILMSFPLASIPAPILLAPLVPEALG</sequence>
<dbReference type="Pfam" id="PF00672">
    <property type="entry name" value="HAMP"/>
    <property type="match status" value="1"/>
</dbReference>
<evidence type="ECO:0000256" key="13">
    <source>
        <dbReference type="ARBA" id="ARBA00023012"/>
    </source>
</evidence>
<evidence type="ECO:0000256" key="1">
    <source>
        <dbReference type="ARBA" id="ARBA00000085"/>
    </source>
</evidence>
<dbReference type="CDD" id="cd06225">
    <property type="entry name" value="HAMP"/>
    <property type="match status" value="1"/>
</dbReference>
<dbReference type="Pfam" id="PF00512">
    <property type="entry name" value="HisKA"/>
    <property type="match status" value="1"/>
</dbReference>
<dbReference type="GO" id="GO:0000155">
    <property type="term" value="F:phosphorelay sensor kinase activity"/>
    <property type="evidence" value="ECO:0007669"/>
    <property type="project" value="InterPro"/>
</dbReference>
<dbReference type="PANTHER" id="PTHR44936:SF5">
    <property type="entry name" value="SENSOR HISTIDINE KINASE ENVZ"/>
    <property type="match status" value="1"/>
</dbReference>
<evidence type="ECO:0000259" key="17">
    <source>
        <dbReference type="PROSITE" id="PS50885"/>
    </source>
</evidence>
<gene>
    <name evidence="18" type="ORF">SAMN05444165_0975</name>
</gene>
<evidence type="ECO:0000256" key="14">
    <source>
        <dbReference type="ARBA" id="ARBA00023136"/>
    </source>
</evidence>
<dbReference type="SMART" id="SM00387">
    <property type="entry name" value="HATPase_c"/>
    <property type="match status" value="1"/>
</dbReference>
<keyword evidence="6" id="KW-0597">Phosphoprotein</keyword>
<dbReference type="EC" id="2.7.13.3" evidence="3"/>
<name>A0A1N6GUK3_9BURK</name>
<dbReference type="Pfam" id="PF02518">
    <property type="entry name" value="HATPase_c"/>
    <property type="match status" value="1"/>
</dbReference>
<keyword evidence="10 18" id="KW-0418">Kinase</keyword>
<dbReference type="Proteomes" id="UP000185151">
    <property type="component" value="Unassembled WGS sequence"/>
</dbReference>
<evidence type="ECO:0000259" key="16">
    <source>
        <dbReference type="PROSITE" id="PS50109"/>
    </source>
</evidence>
<dbReference type="CDD" id="cd00082">
    <property type="entry name" value="HisKA"/>
    <property type="match status" value="1"/>
</dbReference>
<dbReference type="InterPro" id="IPR005467">
    <property type="entry name" value="His_kinase_dom"/>
</dbReference>
<dbReference type="InterPro" id="IPR003594">
    <property type="entry name" value="HATPase_dom"/>
</dbReference>
<evidence type="ECO:0000256" key="2">
    <source>
        <dbReference type="ARBA" id="ARBA00004429"/>
    </source>
</evidence>
<dbReference type="GO" id="GO:0005886">
    <property type="term" value="C:plasma membrane"/>
    <property type="evidence" value="ECO:0007669"/>
    <property type="project" value="UniProtKB-SubCell"/>
</dbReference>
<reference evidence="18 19" key="1">
    <citation type="submission" date="2016-11" db="EMBL/GenBank/DDBJ databases">
        <authorList>
            <person name="Jaros S."/>
            <person name="Januszkiewicz K."/>
            <person name="Wedrychowicz H."/>
        </authorList>
    </citation>
    <scope>NUCLEOTIDE SEQUENCE [LARGE SCALE GENOMIC DNA]</scope>
    <source>
        <strain evidence="18 19">GAS95</strain>
    </source>
</reference>
<keyword evidence="8 15" id="KW-0812">Transmembrane</keyword>
<keyword evidence="19" id="KW-1185">Reference proteome</keyword>
<evidence type="ECO:0000256" key="8">
    <source>
        <dbReference type="ARBA" id="ARBA00022692"/>
    </source>
</evidence>
<evidence type="ECO:0000256" key="11">
    <source>
        <dbReference type="ARBA" id="ARBA00022840"/>
    </source>
</evidence>
<evidence type="ECO:0000256" key="12">
    <source>
        <dbReference type="ARBA" id="ARBA00022989"/>
    </source>
</evidence>
<protein>
    <recommendedName>
        <fullName evidence="3">histidine kinase</fullName>
        <ecNumber evidence="3">2.7.13.3</ecNumber>
    </recommendedName>
</protein>
<evidence type="ECO:0000256" key="7">
    <source>
        <dbReference type="ARBA" id="ARBA00022679"/>
    </source>
</evidence>
<evidence type="ECO:0000256" key="3">
    <source>
        <dbReference type="ARBA" id="ARBA00012438"/>
    </source>
</evidence>